<feature type="non-terminal residue" evidence="2">
    <location>
        <position position="1"/>
    </location>
</feature>
<evidence type="ECO:0000313" key="2">
    <source>
        <dbReference type="EMBL" id="CAF88876.1"/>
    </source>
</evidence>
<dbReference type="Gene3D" id="3.40.50.410">
    <property type="entry name" value="von Willebrand factor, type A domain"/>
    <property type="match status" value="1"/>
</dbReference>
<sequence length="361" mass="38128">AAVGGGGGGQKPCGGREGRAAGQLRPAGPSAGRPREVQADGFALPGHHFSKIHQPEARTHRGQVCVSPERLSSRLRIRGLHQREARGGTGAPGEGEGDGSQGVQAGGGERPRSLPDGPGRSRASGFQAEIPPSSSSSAHSSVVVFGFSLQDVFTISVGNLPPAATVLVKVTFVSELVVQGGSILFSLPGSVAPWQESAALNQTTQASPAPVTNPVLLDFEMTRREFTLDACVEMPHEISRLTCLTHSVKTKRTDCKAVVSVLPGQILGPEGFQLSVSLSKVHLPRMWVEKHPEKDSQACMLVFYPDFDIDAGSPPSNEVVLLLDTSESMRDSLHTLQEIALRVLKALHPDVKVNVILFGTG</sequence>
<evidence type="ECO:0000256" key="1">
    <source>
        <dbReference type="SAM" id="MobiDB-lite"/>
    </source>
</evidence>
<dbReference type="GO" id="GO:0005737">
    <property type="term" value="C:cytoplasm"/>
    <property type="evidence" value="ECO:0007669"/>
    <property type="project" value="TreeGrafter"/>
</dbReference>
<reference evidence="2" key="2">
    <citation type="submission" date="2004-02" db="EMBL/GenBank/DDBJ databases">
        <authorList>
            <consortium name="Genoscope"/>
            <consortium name="Whitehead Institute Centre for Genome Research"/>
        </authorList>
    </citation>
    <scope>NUCLEOTIDE SEQUENCE</scope>
</reference>
<dbReference type="InterPro" id="IPR031273">
    <property type="entry name" value="PARP4"/>
</dbReference>
<feature type="region of interest" description="Disordered" evidence="1">
    <location>
        <begin position="1"/>
        <end position="137"/>
    </location>
</feature>
<dbReference type="PANTHER" id="PTHR46530:SF1">
    <property type="entry name" value="PROTEIN MONO-ADP-RIBOSYLTRANSFERASE PARP4"/>
    <property type="match status" value="1"/>
</dbReference>
<dbReference type="OrthoDB" id="1729737at2759"/>
<reference evidence="2" key="1">
    <citation type="journal article" date="2004" name="Nature">
        <title>Genome duplication in the teleost fish Tetraodon nigroviridis reveals the early vertebrate proto-karyotype.</title>
        <authorList>
            <person name="Jaillon O."/>
            <person name="Aury J.-M."/>
            <person name="Brunet F."/>
            <person name="Petit J.-L."/>
            <person name="Stange-Thomann N."/>
            <person name="Mauceli E."/>
            <person name="Bouneau L."/>
            <person name="Fischer C."/>
            <person name="Ozouf-Costaz C."/>
            <person name="Bernot A."/>
            <person name="Nicaud S."/>
            <person name="Jaffe D."/>
            <person name="Fisher S."/>
            <person name="Lutfalla G."/>
            <person name="Dossat C."/>
            <person name="Segurens B."/>
            <person name="Dasilva C."/>
            <person name="Salanoubat M."/>
            <person name="Levy M."/>
            <person name="Boudet N."/>
            <person name="Castellano S."/>
            <person name="Anthouard V."/>
            <person name="Jubin C."/>
            <person name="Castelli V."/>
            <person name="Katinka M."/>
            <person name="Vacherie B."/>
            <person name="Biemont C."/>
            <person name="Skalli Z."/>
            <person name="Cattolico L."/>
            <person name="Poulain J."/>
            <person name="De Berardinis V."/>
            <person name="Cruaud C."/>
            <person name="Duprat S."/>
            <person name="Brottier P."/>
            <person name="Coutanceau J.-P."/>
            <person name="Gouzy J."/>
            <person name="Parra G."/>
            <person name="Lardier G."/>
            <person name="Chapple C."/>
            <person name="McKernan K.J."/>
            <person name="McEwan P."/>
            <person name="Bosak S."/>
            <person name="Kellis M."/>
            <person name="Volff J.-N."/>
            <person name="Guigo R."/>
            <person name="Zody M.C."/>
            <person name="Mesirov J."/>
            <person name="Lindblad-Toh K."/>
            <person name="Birren B."/>
            <person name="Nusbaum C."/>
            <person name="Kahn D."/>
            <person name="Robinson-Rechavi M."/>
            <person name="Laudet V."/>
            <person name="Schachter V."/>
            <person name="Quetier F."/>
            <person name="Saurin W."/>
            <person name="Scarpelli C."/>
            <person name="Wincker P."/>
            <person name="Lander E.S."/>
            <person name="Weissenbach J."/>
            <person name="Roest Crollius H."/>
        </authorList>
    </citation>
    <scope>NUCLEOTIDE SEQUENCE [LARGE SCALE GENOMIC DNA]</scope>
</reference>
<name>Q4TE06_TETNG</name>
<proteinExistence type="predicted"/>
<dbReference type="PANTHER" id="PTHR46530">
    <property type="entry name" value="PROTEIN MONO-ADP-RIBOSYLTRANSFERASE PARP4"/>
    <property type="match status" value="1"/>
</dbReference>
<dbReference type="GO" id="GO:0003950">
    <property type="term" value="F:NAD+ poly-ADP-ribosyltransferase activity"/>
    <property type="evidence" value="ECO:0007669"/>
    <property type="project" value="InterPro"/>
</dbReference>
<dbReference type="InterPro" id="IPR036465">
    <property type="entry name" value="vWFA_dom_sf"/>
</dbReference>
<comment type="caution">
    <text evidence="2">The sequence shown here is derived from an EMBL/GenBank/DDBJ whole genome shotgun (WGS) entry which is preliminary data.</text>
</comment>
<organism evidence="2">
    <name type="scientific">Tetraodon nigroviridis</name>
    <name type="common">Spotted green pufferfish</name>
    <name type="synonym">Chelonodon nigroviridis</name>
    <dbReference type="NCBI Taxonomy" id="99883"/>
    <lineage>
        <taxon>Eukaryota</taxon>
        <taxon>Metazoa</taxon>
        <taxon>Chordata</taxon>
        <taxon>Craniata</taxon>
        <taxon>Vertebrata</taxon>
        <taxon>Euteleostomi</taxon>
        <taxon>Actinopterygii</taxon>
        <taxon>Neopterygii</taxon>
        <taxon>Teleostei</taxon>
        <taxon>Neoteleostei</taxon>
        <taxon>Acanthomorphata</taxon>
        <taxon>Eupercaria</taxon>
        <taxon>Tetraodontiformes</taxon>
        <taxon>Tetradontoidea</taxon>
        <taxon>Tetraodontidae</taxon>
        <taxon>Tetraodon</taxon>
    </lineage>
</organism>
<feature type="non-terminal residue" evidence="2">
    <location>
        <position position="361"/>
    </location>
</feature>
<feature type="compositionally biased region" description="Gly residues" evidence="1">
    <location>
        <begin position="87"/>
        <end position="108"/>
    </location>
</feature>
<accession>Q4TE06</accession>
<dbReference type="EMBL" id="CAAE01005900">
    <property type="protein sequence ID" value="CAF88876.1"/>
    <property type="molecule type" value="Genomic_DNA"/>
</dbReference>
<dbReference type="SUPFAM" id="SSF53300">
    <property type="entry name" value="vWA-like"/>
    <property type="match status" value="1"/>
</dbReference>
<protein>
    <submittedName>
        <fullName evidence="2">(spotted green pufferfish) hypothetical protein</fullName>
    </submittedName>
</protein>
<feature type="compositionally biased region" description="Gly residues" evidence="1">
    <location>
        <begin position="1"/>
        <end position="12"/>
    </location>
</feature>
<dbReference type="KEGG" id="tng:GSTEN00002522G001"/>
<dbReference type="AlphaFoldDB" id="Q4TE06"/>
<gene>
    <name evidence="2" type="ORF">GSTENG00002522001</name>
</gene>